<dbReference type="OMA" id="FAPMSWF"/>
<keyword evidence="3" id="KW-1185">Reference proteome</keyword>
<dbReference type="InterPro" id="IPR007669">
    <property type="entry name" value="Chst-1-like"/>
</dbReference>
<dbReference type="HOGENOM" id="CLU_069458_1_0_1"/>
<evidence type="ECO:0000256" key="1">
    <source>
        <dbReference type="SAM" id="SignalP"/>
    </source>
</evidence>
<dbReference type="AlphaFoldDB" id="G0MAS8"/>
<dbReference type="GO" id="GO:1902884">
    <property type="term" value="P:positive regulation of response to oxidative stress"/>
    <property type="evidence" value="ECO:0007669"/>
    <property type="project" value="InterPro"/>
</dbReference>
<dbReference type="FunCoup" id="G0MAS8">
    <property type="interactions" value="9"/>
</dbReference>
<feature type="signal peptide" evidence="1">
    <location>
        <begin position="1"/>
        <end position="23"/>
    </location>
</feature>
<sequence length="318" mass="36774">MTTQLINTFLLLAILLVISLNLSYFCTKENNHYSVIGDARFSIANITRRISSITQTTPSPLIPPFIPFRSTFVTSPKYSLAACRIQKNLSTILLNLFCYLNTPRKFSKKASSLTIEFKNHLSTQTCNTTHATHIATNTTFATKLAIIRDPVERFLSGFVDKCIHEARNKDERCYGCDRDMVCVLQEQYKRFQLIVDAKLTSFSYEDRHFAPMSWFCDFDTETIKNYRFLYFGETEQQQGQTINELMDVLNQHGVENQTITHIFDELSANRTKHSTSGSAIRKKVGEEMRRNKVAMRLLYLLYENDYRVFNLKSPFAHS</sequence>
<organism evidence="3">
    <name type="scientific">Caenorhabditis brenneri</name>
    <name type="common">Nematode worm</name>
    <dbReference type="NCBI Taxonomy" id="135651"/>
    <lineage>
        <taxon>Eukaryota</taxon>
        <taxon>Metazoa</taxon>
        <taxon>Ecdysozoa</taxon>
        <taxon>Nematoda</taxon>
        <taxon>Chromadorea</taxon>
        <taxon>Rhabditida</taxon>
        <taxon>Rhabditina</taxon>
        <taxon>Rhabditomorpha</taxon>
        <taxon>Rhabditoidea</taxon>
        <taxon>Rhabditidae</taxon>
        <taxon>Peloderinae</taxon>
        <taxon>Caenorhabditis</taxon>
    </lineage>
</organism>
<proteinExistence type="predicted"/>
<keyword evidence="1" id="KW-0732">Signal</keyword>
<evidence type="ECO:0000313" key="2">
    <source>
        <dbReference type="EMBL" id="EGT40749.1"/>
    </source>
</evidence>
<feature type="chain" id="PRO_5003402950" description="Sulfotransferase domain-containing protein" evidence="1">
    <location>
        <begin position="24"/>
        <end position="318"/>
    </location>
</feature>
<dbReference type="PANTHER" id="PTHR22900:SF9">
    <property type="entry name" value="CARBOHYDRATE SULFOTRANSFERASE-RELATED"/>
    <property type="match status" value="1"/>
</dbReference>
<dbReference type="PANTHER" id="PTHR22900">
    <property type="entry name" value="PROTEIN CBG14245-RELATED"/>
    <property type="match status" value="1"/>
</dbReference>
<dbReference type="GO" id="GO:0016020">
    <property type="term" value="C:membrane"/>
    <property type="evidence" value="ECO:0007669"/>
    <property type="project" value="InterPro"/>
</dbReference>
<accession>G0MAS8</accession>
<dbReference type="STRING" id="135651.G0MAS8"/>
<reference evidence="3" key="1">
    <citation type="submission" date="2011-07" db="EMBL/GenBank/DDBJ databases">
        <authorList>
            <consortium name="Caenorhabditis brenneri Sequencing and Analysis Consortium"/>
            <person name="Wilson R.K."/>
        </authorList>
    </citation>
    <scope>NUCLEOTIDE SEQUENCE [LARGE SCALE GENOMIC DNA]</scope>
    <source>
        <strain evidence="3">PB2801</strain>
    </source>
</reference>
<evidence type="ECO:0000313" key="3">
    <source>
        <dbReference type="Proteomes" id="UP000008068"/>
    </source>
</evidence>
<dbReference type="GO" id="GO:0047756">
    <property type="term" value="F:chondroitin 4-sulfotransferase activity"/>
    <property type="evidence" value="ECO:0007669"/>
    <property type="project" value="InterPro"/>
</dbReference>
<name>G0MAS8_CAEBE</name>
<dbReference type="InParanoid" id="G0MAS8"/>
<dbReference type="InterPro" id="IPR005331">
    <property type="entry name" value="Sulfotransferase"/>
</dbReference>
<dbReference type="OrthoDB" id="408912at2759"/>
<dbReference type="GO" id="GO:0050650">
    <property type="term" value="P:chondroitin sulfate proteoglycan biosynthetic process"/>
    <property type="evidence" value="ECO:0007669"/>
    <property type="project" value="InterPro"/>
</dbReference>
<dbReference type="Proteomes" id="UP000008068">
    <property type="component" value="Unassembled WGS sequence"/>
</dbReference>
<dbReference type="Pfam" id="PF03567">
    <property type="entry name" value="Sulfotransfer_2"/>
    <property type="match status" value="1"/>
</dbReference>
<dbReference type="EMBL" id="GL379788">
    <property type="protein sequence ID" value="EGT40749.1"/>
    <property type="molecule type" value="Genomic_DNA"/>
</dbReference>
<protein>
    <recommendedName>
        <fullName evidence="4">Sulfotransferase domain-containing protein</fullName>
    </recommendedName>
</protein>
<evidence type="ECO:0008006" key="4">
    <source>
        <dbReference type="Google" id="ProtNLM"/>
    </source>
</evidence>
<gene>
    <name evidence="2" type="ORF">CAEBREN_22727</name>
</gene>
<dbReference type="eggNOG" id="KOG4651">
    <property type="taxonomic scope" value="Eukaryota"/>
</dbReference>